<comment type="caution">
    <text evidence="2">The sequence shown here is derived from an EMBL/GenBank/DDBJ whole genome shotgun (WGS) entry which is preliminary data.</text>
</comment>
<feature type="compositionally biased region" description="Low complexity" evidence="1">
    <location>
        <begin position="177"/>
        <end position="190"/>
    </location>
</feature>
<feature type="compositionally biased region" description="Polar residues" evidence="1">
    <location>
        <begin position="167"/>
        <end position="176"/>
    </location>
</feature>
<feature type="region of interest" description="Disordered" evidence="1">
    <location>
        <begin position="167"/>
        <end position="194"/>
    </location>
</feature>
<evidence type="ECO:0000256" key="1">
    <source>
        <dbReference type="SAM" id="MobiDB-lite"/>
    </source>
</evidence>
<proteinExistence type="predicted"/>
<name>A0A225URS0_9STRA</name>
<feature type="region of interest" description="Disordered" evidence="1">
    <location>
        <begin position="480"/>
        <end position="532"/>
    </location>
</feature>
<evidence type="ECO:0000313" key="3">
    <source>
        <dbReference type="Proteomes" id="UP000198211"/>
    </source>
</evidence>
<accession>A0A225URS0</accession>
<dbReference type="EMBL" id="NBNE01012718">
    <property type="protein sequence ID" value="OWY95598.1"/>
    <property type="molecule type" value="Genomic_DNA"/>
</dbReference>
<feature type="compositionally biased region" description="Basic residues" evidence="1">
    <location>
        <begin position="519"/>
        <end position="532"/>
    </location>
</feature>
<gene>
    <name evidence="2" type="ORF">PHMEG_00034355</name>
</gene>
<sequence length="532" mass="57521">MLSPRDCVALIQTLLVEAGFSFRNVVPDWFRSPSSQIAPSAVRIAVEGIQHLLATELIEWRQVAYGVKFQVVDVQDGPLVIQDYHAEDVDGDLLMTDHESGLLATTTCAAPSGGSIHAVVELAAIVSLIGYEQPERGHPDETMSSIQNVSSRSESDFVPSLFSTSGWSIESTRSGTSGSKLSQDESSSSSVWPLGQPAAGHMPFRAYAPMVMTAQGGAVQANTHMGMQVVQTILPPPPVMAEPDDVVMSESGEVSIQSERNQSLTTQRCQESSVIQEDVKPSNAFSAFQSIGSIRHKRQADDAILAAHAEAAVQAERLRAAKDAKDRLKAQQFQTEADYVDRLRVQRMQDASELARGVDNVQKNTTIQIAIFQQEMREMEAKHDREREAAKNIQKFQASQLRDLRATSAHVQHAIVTPVPDAVSQIKTESGIANFQQDARSHDAGNVAVKREKSADKEATATRADALLAVQLQATIQSMNAAKQRTKPATTVPTAVKTEAGARATKAPAPKSSDDAKAKAKKATPKARASRK</sequence>
<feature type="compositionally biased region" description="Polar residues" evidence="1">
    <location>
        <begin position="480"/>
        <end position="493"/>
    </location>
</feature>
<evidence type="ECO:0000313" key="2">
    <source>
        <dbReference type="EMBL" id="OWY95598.1"/>
    </source>
</evidence>
<dbReference type="Proteomes" id="UP000198211">
    <property type="component" value="Unassembled WGS sequence"/>
</dbReference>
<keyword evidence="3" id="KW-1185">Reference proteome</keyword>
<dbReference type="AlphaFoldDB" id="A0A225URS0"/>
<protein>
    <submittedName>
        <fullName evidence="2">Uncharacterized protein</fullName>
    </submittedName>
</protein>
<reference evidence="3" key="1">
    <citation type="submission" date="2017-03" db="EMBL/GenBank/DDBJ databases">
        <title>Phytopthora megakarya and P. palmivora, two closely related causual agents of cacao black pod achieved similar genome size and gene model numbers by different mechanisms.</title>
        <authorList>
            <person name="Ali S."/>
            <person name="Shao J."/>
            <person name="Larry D.J."/>
            <person name="Kronmiller B."/>
            <person name="Shen D."/>
            <person name="Strem M.D."/>
            <person name="Melnick R.L."/>
            <person name="Guiltinan M.J."/>
            <person name="Tyler B.M."/>
            <person name="Meinhardt L.W."/>
            <person name="Bailey B.A."/>
        </authorList>
    </citation>
    <scope>NUCLEOTIDE SEQUENCE [LARGE SCALE GENOMIC DNA]</scope>
    <source>
        <strain evidence="3">zdho120</strain>
    </source>
</reference>
<feature type="non-terminal residue" evidence="2">
    <location>
        <position position="532"/>
    </location>
</feature>
<organism evidence="2 3">
    <name type="scientific">Phytophthora megakarya</name>
    <dbReference type="NCBI Taxonomy" id="4795"/>
    <lineage>
        <taxon>Eukaryota</taxon>
        <taxon>Sar</taxon>
        <taxon>Stramenopiles</taxon>
        <taxon>Oomycota</taxon>
        <taxon>Peronosporomycetes</taxon>
        <taxon>Peronosporales</taxon>
        <taxon>Peronosporaceae</taxon>
        <taxon>Phytophthora</taxon>
    </lineage>
</organism>